<dbReference type="CDD" id="cd06445">
    <property type="entry name" value="ATase"/>
    <property type="match status" value="1"/>
</dbReference>
<dbReference type="InterPro" id="IPR036388">
    <property type="entry name" value="WH-like_DNA-bd_sf"/>
</dbReference>
<dbReference type="InterPro" id="IPR036631">
    <property type="entry name" value="MGMT_N_sf"/>
</dbReference>
<protein>
    <recommendedName>
        <fullName evidence="3">methylated-DNA--[protein]-cysteine S-methyltransferase</fullName>
        <ecNumber evidence="3">2.1.1.63</ecNumber>
    </recommendedName>
</protein>
<evidence type="ECO:0000256" key="9">
    <source>
        <dbReference type="ARBA" id="ARBA00023015"/>
    </source>
</evidence>
<accession>A0AAD0U7K8</accession>
<dbReference type="GO" id="GO:0008270">
    <property type="term" value="F:zinc ion binding"/>
    <property type="evidence" value="ECO:0007669"/>
    <property type="project" value="InterPro"/>
</dbReference>
<evidence type="ECO:0000313" key="20">
    <source>
        <dbReference type="Proteomes" id="UP000269199"/>
    </source>
</evidence>
<gene>
    <name evidence="19" type="ORF">RC54_08225</name>
</gene>
<dbReference type="Pfam" id="PF02805">
    <property type="entry name" value="Ada_Zn_binding"/>
    <property type="match status" value="1"/>
</dbReference>
<dbReference type="SUPFAM" id="SSF46689">
    <property type="entry name" value="Homeodomain-like"/>
    <property type="match status" value="1"/>
</dbReference>
<dbReference type="NCBIfam" id="NF011964">
    <property type="entry name" value="PRK15435.1"/>
    <property type="match status" value="1"/>
</dbReference>
<evidence type="ECO:0000256" key="13">
    <source>
        <dbReference type="ARBA" id="ARBA00023204"/>
    </source>
</evidence>
<keyword evidence="11" id="KW-0010">Activator</keyword>
<evidence type="ECO:0000256" key="17">
    <source>
        <dbReference type="SAM" id="MobiDB-lite"/>
    </source>
</evidence>
<keyword evidence="10 19" id="KW-0238">DNA-binding</keyword>
<dbReference type="GO" id="GO:0003908">
    <property type="term" value="F:methylated-DNA-[protein]-cysteine S-methyltransferase activity"/>
    <property type="evidence" value="ECO:0007669"/>
    <property type="project" value="UniProtKB-EC"/>
</dbReference>
<comment type="similarity">
    <text evidence="2">Belongs to the MGMT family.</text>
</comment>
<evidence type="ECO:0000256" key="1">
    <source>
        <dbReference type="ARBA" id="ARBA00001286"/>
    </source>
</evidence>
<dbReference type="InterPro" id="IPR004026">
    <property type="entry name" value="Ada_DNA_repair_Zn-bd"/>
</dbReference>
<feature type="domain" description="HTH araC/xylS-type" evidence="18">
    <location>
        <begin position="119"/>
        <end position="197"/>
    </location>
</feature>
<dbReference type="Gene3D" id="3.40.10.10">
    <property type="entry name" value="DNA Methylphosphotriester Repair Domain"/>
    <property type="match status" value="1"/>
</dbReference>
<dbReference type="InterPro" id="IPR018060">
    <property type="entry name" value="HTH_AraC"/>
</dbReference>
<feature type="binding site" evidence="16">
    <location>
        <position position="51"/>
    </location>
    <ligand>
        <name>Zn(2+)</name>
        <dbReference type="ChEBI" id="CHEBI:29105"/>
    </ligand>
</feature>
<feature type="active site" description="Nucleophile; methyl group acceptor from either O6-methylguanine or O4-methylthymine" evidence="15">
    <location>
        <position position="335"/>
    </location>
</feature>
<evidence type="ECO:0000256" key="15">
    <source>
        <dbReference type="PIRSR" id="PIRSR000409-1"/>
    </source>
</evidence>
<evidence type="ECO:0000259" key="18">
    <source>
        <dbReference type="PROSITE" id="PS01124"/>
    </source>
</evidence>
<keyword evidence="5" id="KW-0808">Transferase</keyword>
<dbReference type="SMART" id="SM00342">
    <property type="entry name" value="HTH_ARAC"/>
    <property type="match status" value="1"/>
</dbReference>
<dbReference type="PANTHER" id="PTHR10815">
    <property type="entry name" value="METHYLATED-DNA--PROTEIN-CYSTEINE METHYLTRANSFERASE"/>
    <property type="match status" value="1"/>
</dbReference>
<dbReference type="Proteomes" id="UP000269199">
    <property type="component" value="Chromosome"/>
</dbReference>
<dbReference type="InterPro" id="IPR008332">
    <property type="entry name" value="MethylG_MeTrfase_N"/>
</dbReference>
<dbReference type="PIRSF" id="PIRSF000409">
    <property type="entry name" value="Ada"/>
    <property type="match status" value="1"/>
</dbReference>
<feature type="binding site" evidence="16">
    <location>
        <position position="82"/>
    </location>
    <ligand>
        <name>Zn(2+)</name>
        <dbReference type="ChEBI" id="CHEBI:29105"/>
    </ligand>
</feature>
<keyword evidence="9" id="KW-0805">Transcription regulation</keyword>
<dbReference type="Gene3D" id="3.30.160.70">
    <property type="entry name" value="Methylated DNA-protein cysteine methyltransferase domain"/>
    <property type="match status" value="1"/>
</dbReference>
<evidence type="ECO:0000256" key="6">
    <source>
        <dbReference type="ARBA" id="ARBA00022723"/>
    </source>
</evidence>
<dbReference type="Pfam" id="PF02870">
    <property type="entry name" value="Methyltransf_1N"/>
    <property type="match status" value="1"/>
</dbReference>
<evidence type="ECO:0000256" key="14">
    <source>
        <dbReference type="ARBA" id="ARBA00049348"/>
    </source>
</evidence>
<dbReference type="InterPro" id="IPR035451">
    <property type="entry name" value="Ada-like_dom_sf"/>
</dbReference>
<evidence type="ECO:0000256" key="12">
    <source>
        <dbReference type="ARBA" id="ARBA00023163"/>
    </source>
</evidence>
<evidence type="ECO:0000256" key="4">
    <source>
        <dbReference type="ARBA" id="ARBA00022603"/>
    </source>
</evidence>
<dbReference type="EMBL" id="CP024996">
    <property type="protein sequence ID" value="AYR23816.1"/>
    <property type="molecule type" value="Genomic_DNA"/>
</dbReference>
<keyword evidence="7" id="KW-0227">DNA damage</keyword>
<evidence type="ECO:0000256" key="7">
    <source>
        <dbReference type="ARBA" id="ARBA00022763"/>
    </source>
</evidence>
<dbReference type="SUPFAM" id="SSF57884">
    <property type="entry name" value="Ada DNA repair protein, N-terminal domain (N-Ada 10)"/>
    <property type="match status" value="1"/>
</dbReference>
<feature type="binding site" evidence="16">
    <location>
        <position position="55"/>
    </location>
    <ligand>
        <name>Zn(2+)</name>
        <dbReference type="ChEBI" id="CHEBI:29105"/>
    </ligand>
</feature>
<keyword evidence="12" id="KW-0804">Transcription</keyword>
<keyword evidence="4 19" id="KW-0489">Methyltransferase</keyword>
<keyword evidence="6 16" id="KW-0479">Metal-binding</keyword>
<organism evidence="19 20">
    <name type="scientific">Herbaspirillum rubrisubalbicans</name>
    <dbReference type="NCBI Taxonomy" id="80842"/>
    <lineage>
        <taxon>Bacteria</taxon>
        <taxon>Pseudomonadati</taxon>
        <taxon>Pseudomonadota</taxon>
        <taxon>Betaproteobacteria</taxon>
        <taxon>Burkholderiales</taxon>
        <taxon>Oxalobacteraceae</taxon>
        <taxon>Herbaspirillum</taxon>
    </lineage>
</organism>
<evidence type="ECO:0000256" key="10">
    <source>
        <dbReference type="ARBA" id="ARBA00023125"/>
    </source>
</evidence>
<dbReference type="InterPro" id="IPR009057">
    <property type="entry name" value="Homeodomain-like_sf"/>
</dbReference>
<dbReference type="PROSITE" id="PS01124">
    <property type="entry name" value="HTH_ARAC_FAMILY_2"/>
    <property type="match status" value="1"/>
</dbReference>
<dbReference type="FunFam" id="1.10.10.10:FF:000214">
    <property type="entry name" value="Methylated-DNA--protein-cysteine methyltransferase"/>
    <property type="match status" value="1"/>
</dbReference>
<dbReference type="PROSITE" id="PS00374">
    <property type="entry name" value="MGMT"/>
    <property type="match status" value="1"/>
</dbReference>
<dbReference type="Pfam" id="PF12833">
    <property type="entry name" value="HTH_18"/>
    <property type="match status" value="1"/>
</dbReference>
<evidence type="ECO:0000256" key="5">
    <source>
        <dbReference type="ARBA" id="ARBA00022679"/>
    </source>
</evidence>
<dbReference type="SUPFAM" id="SSF46767">
    <property type="entry name" value="Methylated DNA-protein cysteine methyltransferase, C-terminal domain"/>
    <property type="match status" value="1"/>
</dbReference>
<dbReference type="GO" id="GO:0003700">
    <property type="term" value="F:DNA-binding transcription factor activity"/>
    <property type="evidence" value="ECO:0007669"/>
    <property type="project" value="InterPro"/>
</dbReference>
<dbReference type="InterPro" id="IPR014048">
    <property type="entry name" value="MethylDNA_cys_MeTrfase_DNA-bd"/>
</dbReference>
<dbReference type="EC" id="2.1.1.63" evidence="3"/>
<comment type="catalytic activity">
    <reaction evidence="14">
        <text>a 6-O-methyl-2'-deoxyguanosine in DNA + L-cysteinyl-[protein] = S-methyl-L-cysteinyl-[protein] + a 2'-deoxyguanosine in DNA</text>
        <dbReference type="Rhea" id="RHEA:24000"/>
        <dbReference type="Rhea" id="RHEA-COMP:10131"/>
        <dbReference type="Rhea" id="RHEA-COMP:10132"/>
        <dbReference type="Rhea" id="RHEA-COMP:11367"/>
        <dbReference type="Rhea" id="RHEA-COMP:11368"/>
        <dbReference type="ChEBI" id="CHEBI:29950"/>
        <dbReference type="ChEBI" id="CHEBI:82612"/>
        <dbReference type="ChEBI" id="CHEBI:85445"/>
        <dbReference type="ChEBI" id="CHEBI:85448"/>
        <dbReference type="EC" id="2.1.1.63"/>
    </reaction>
</comment>
<evidence type="ECO:0000313" key="19">
    <source>
        <dbReference type="EMBL" id="AYR23816.1"/>
    </source>
</evidence>
<feature type="region of interest" description="Disordered" evidence="17">
    <location>
        <begin position="1"/>
        <end position="21"/>
    </location>
</feature>
<dbReference type="RefSeq" id="WP_061790595.1">
    <property type="nucleotide sequence ID" value="NZ_CP024996.1"/>
</dbReference>
<sequence length="392" mass="42172">MPTMMTPQPLAQPEPPGNRHDDELRWQAVQGRDPTADGRFWYAVKSTGVYCKPSCGARTPLRKNVSFHDSCAAAEAAGFRPCQRCKPDQPPLQQRQAQAIAQACRLIEAAQQAPATDILAQAVGLSRYHFHRLFKQHTGLTPKAYADAHRASRLRTQLGDSPSVTAAFYEAGFNSSGRFYAHSAAQLGMKPATYRRGGSGEKIRFAVAQCWLGALLVAATEQGICAITLGAEAEPLVQQLQDRFPQADLAPVDAAFEQTLAQVLAVLHDPQHGAALPLDVRGTAFQQRVWQALRAVPPGVTLTYAELAARIGQPKAVRAVANACAQNEIAVLIPCHRIVRLDGSPSGYRWGVERKAALLAQEAAASGAPAATHVQDRIQCIKAAPQRSGSGK</sequence>
<dbReference type="GO" id="GO:0043565">
    <property type="term" value="F:sequence-specific DNA binding"/>
    <property type="evidence" value="ECO:0007669"/>
    <property type="project" value="InterPro"/>
</dbReference>
<evidence type="ECO:0000256" key="16">
    <source>
        <dbReference type="PIRSR" id="PIRSR000409-3"/>
    </source>
</evidence>
<evidence type="ECO:0000256" key="8">
    <source>
        <dbReference type="ARBA" id="ARBA00022833"/>
    </source>
</evidence>
<comment type="catalytic activity">
    <reaction evidence="1">
        <text>a 4-O-methyl-thymidine in DNA + L-cysteinyl-[protein] = a thymidine in DNA + S-methyl-L-cysteinyl-[protein]</text>
        <dbReference type="Rhea" id="RHEA:53428"/>
        <dbReference type="Rhea" id="RHEA-COMP:10131"/>
        <dbReference type="Rhea" id="RHEA-COMP:10132"/>
        <dbReference type="Rhea" id="RHEA-COMP:13555"/>
        <dbReference type="Rhea" id="RHEA-COMP:13556"/>
        <dbReference type="ChEBI" id="CHEBI:29950"/>
        <dbReference type="ChEBI" id="CHEBI:82612"/>
        <dbReference type="ChEBI" id="CHEBI:137386"/>
        <dbReference type="ChEBI" id="CHEBI:137387"/>
        <dbReference type="EC" id="2.1.1.63"/>
    </reaction>
</comment>
<dbReference type="PANTHER" id="PTHR10815:SF14">
    <property type="entry name" value="BIFUNCTIONAL TRANSCRIPTIONAL ACTIVATOR_DNA REPAIR ENZYME ADA"/>
    <property type="match status" value="1"/>
</dbReference>
<comment type="cofactor">
    <cofactor evidence="16">
        <name>Zn(2+)</name>
        <dbReference type="ChEBI" id="CHEBI:29105"/>
    </cofactor>
    <text evidence="16">Binds 1 zinc ion per subunit.</text>
</comment>
<name>A0AAD0U7K8_9BURK</name>
<dbReference type="Gene3D" id="1.10.10.60">
    <property type="entry name" value="Homeodomain-like"/>
    <property type="match status" value="1"/>
</dbReference>
<reference evidence="19 20" key="1">
    <citation type="submission" date="2017-11" db="EMBL/GenBank/DDBJ databases">
        <title>Complete genome sequence of Herbaspirillum rubrisubalbicans DSM 11543.</title>
        <authorList>
            <person name="Chen M."/>
            <person name="An Q."/>
        </authorList>
    </citation>
    <scope>NUCLEOTIDE SEQUENCE [LARGE SCALE GENOMIC DNA]</scope>
    <source>
        <strain evidence="19 20">DSM 11543</strain>
    </source>
</reference>
<evidence type="ECO:0000256" key="11">
    <source>
        <dbReference type="ARBA" id="ARBA00023159"/>
    </source>
</evidence>
<dbReference type="InterPro" id="IPR016221">
    <property type="entry name" value="Bifunct_regulatory_prot_Ada"/>
</dbReference>
<dbReference type="FunFam" id="3.40.10.10:FF:000001">
    <property type="entry name" value="DNA-3-methyladenine glycosylase 2"/>
    <property type="match status" value="1"/>
</dbReference>
<dbReference type="GO" id="GO:0006307">
    <property type="term" value="P:DNA alkylation repair"/>
    <property type="evidence" value="ECO:0007669"/>
    <property type="project" value="UniProtKB-ARBA"/>
</dbReference>
<dbReference type="Gene3D" id="1.10.10.10">
    <property type="entry name" value="Winged helix-like DNA-binding domain superfamily/Winged helix DNA-binding domain"/>
    <property type="match status" value="1"/>
</dbReference>
<proteinExistence type="inferred from homology"/>
<dbReference type="InterPro" id="IPR001497">
    <property type="entry name" value="MethylDNA_cys_MeTrfase_AS"/>
</dbReference>
<evidence type="ECO:0000256" key="2">
    <source>
        <dbReference type="ARBA" id="ARBA00008711"/>
    </source>
</evidence>
<feature type="active site" description="Nucleophile; methyl group acceptor from methylphosphotriester" evidence="15">
    <location>
        <position position="51"/>
    </location>
</feature>
<dbReference type="InterPro" id="IPR036217">
    <property type="entry name" value="MethylDNA_cys_MeTrfase_DNAb"/>
</dbReference>
<feature type="binding site" evidence="16">
    <location>
        <position position="85"/>
    </location>
    <ligand>
        <name>Zn(2+)</name>
        <dbReference type="ChEBI" id="CHEBI:29105"/>
    </ligand>
</feature>
<dbReference type="SUPFAM" id="SSF53155">
    <property type="entry name" value="Methylated DNA-protein cysteine methyltransferase domain"/>
    <property type="match status" value="1"/>
</dbReference>
<keyword evidence="8 16" id="KW-0862">Zinc</keyword>
<dbReference type="AlphaFoldDB" id="A0AAD0U7K8"/>
<dbReference type="NCBIfam" id="TIGR00589">
    <property type="entry name" value="ogt"/>
    <property type="match status" value="1"/>
</dbReference>
<dbReference type="Pfam" id="PF01035">
    <property type="entry name" value="DNA_binding_1"/>
    <property type="match status" value="1"/>
</dbReference>
<keyword evidence="13" id="KW-0234">DNA repair</keyword>
<evidence type="ECO:0000256" key="3">
    <source>
        <dbReference type="ARBA" id="ARBA00011918"/>
    </source>
</evidence>
<dbReference type="GO" id="GO:0032259">
    <property type="term" value="P:methylation"/>
    <property type="evidence" value="ECO:0007669"/>
    <property type="project" value="UniProtKB-KW"/>
</dbReference>